<evidence type="ECO:0000256" key="4">
    <source>
        <dbReference type="ARBA" id="ARBA00022692"/>
    </source>
</evidence>
<keyword evidence="3 9" id="KW-0808">Transferase</keyword>
<feature type="transmembrane region" description="Helical" evidence="8">
    <location>
        <begin position="6"/>
        <end position="37"/>
    </location>
</feature>
<feature type="transmembrane region" description="Helical" evidence="8">
    <location>
        <begin position="49"/>
        <end position="68"/>
    </location>
</feature>
<feature type="transmembrane region" description="Helical" evidence="8">
    <location>
        <begin position="272"/>
        <end position="293"/>
    </location>
</feature>
<organism evidence="9 10">
    <name type="scientific">Fulvivirga lutea</name>
    <dbReference type="NCBI Taxonomy" id="2810512"/>
    <lineage>
        <taxon>Bacteria</taxon>
        <taxon>Pseudomonadati</taxon>
        <taxon>Bacteroidota</taxon>
        <taxon>Cytophagia</taxon>
        <taxon>Cytophagales</taxon>
        <taxon>Fulvivirgaceae</taxon>
        <taxon>Fulvivirga</taxon>
    </lineage>
</organism>
<dbReference type="InterPro" id="IPR018480">
    <property type="entry name" value="PNAcMuramoyl-5peptid_Trfase_CS"/>
</dbReference>
<evidence type="ECO:0000256" key="1">
    <source>
        <dbReference type="ARBA" id="ARBA00004651"/>
    </source>
</evidence>
<feature type="transmembrane region" description="Helical" evidence="8">
    <location>
        <begin position="165"/>
        <end position="184"/>
    </location>
</feature>
<evidence type="ECO:0000256" key="3">
    <source>
        <dbReference type="ARBA" id="ARBA00022679"/>
    </source>
</evidence>
<dbReference type="GO" id="GO:0016780">
    <property type="term" value="F:phosphotransferase activity, for other substituted phosphate groups"/>
    <property type="evidence" value="ECO:0007669"/>
    <property type="project" value="InterPro"/>
</dbReference>
<keyword evidence="7" id="KW-0460">Magnesium</keyword>
<dbReference type="AlphaFoldDB" id="A0A975A1N1"/>
<evidence type="ECO:0000256" key="8">
    <source>
        <dbReference type="SAM" id="Phobius"/>
    </source>
</evidence>
<keyword evidence="5 8" id="KW-1133">Transmembrane helix</keyword>
<dbReference type="InterPro" id="IPR000715">
    <property type="entry name" value="Glycosyl_transferase_4"/>
</dbReference>
<comment type="subcellular location">
    <subcellularLocation>
        <location evidence="1">Cell membrane</location>
        <topology evidence="1">Multi-pass membrane protein</topology>
    </subcellularLocation>
</comment>
<evidence type="ECO:0000313" key="10">
    <source>
        <dbReference type="Proteomes" id="UP000662783"/>
    </source>
</evidence>
<dbReference type="CDD" id="cd06853">
    <property type="entry name" value="GT_WecA_like"/>
    <property type="match status" value="1"/>
</dbReference>
<feature type="transmembrane region" description="Helical" evidence="8">
    <location>
        <begin position="249"/>
        <end position="266"/>
    </location>
</feature>
<keyword evidence="7" id="KW-0479">Metal-binding</keyword>
<dbReference type="Proteomes" id="UP000662783">
    <property type="component" value="Chromosome"/>
</dbReference>
<keyword evidence="4 8" id="KW-0812">Transmembrane</keyword>
<evidence type="ECO:0000313" key="9">
    <source>
        <dbReference type="EMBL" id="QSE98395.1"/>
    </source>
</evidence>
<dbReference type="GO" id="GO:0046872">
    <property type="term" value="F:metal ion binding"/>
    <property type="evidence" value="ECO:0007669"/>
    <property type="project" value="UniProtKB-KW"/>
</dbReference>
<feature type="binding site" evidence="7">
    <location>
        <position position="102"/>
    </location>
    <ligand>
        <name>Mg(2+)</name>
        <dbReference type="ChEBI" id="CHEBI:18420"/>
    </ligand>
</feature>
<comment type="cofactor">
    <cofactor evidence="7">
        <name>Mg(2+)</name>
        <dbReference type="ChEBI" id="CHEBI:18420"/>
    </cofactor>
</comment>
<feature type="transmembrane region" description="Helical" evidence="8">
    <location>
        <begin position="134"/>
        <end position="153"/>
    </location>
</feature>
<evidence type="ECO:0000256" key="6">
    <source>
        <dbReference type="ARBA" id="ARBA00023136"/>
    </source>
</evidence>
<evidence type="ECO:0000256" key="5">
    <source>
        <dbReference type="ARBA" id="ARBA00022989"/>
    </source>
</evidence>
<dbReference type="PANTHER" id="PTHR22926">
    <property type="entry name" value="PHOSPHO-N-ACETYLMURAMOYL-PENTAPEPTIDE-TRANSFERASE"/>
    <property type="match status" value="1"/>
</dbReference>
<dbReference type="GO" id="GO:0044038">
    <property type="term" value="P:cell wall macromolecule biosynthetic process"/>
    <property type="evidence" value="ECO:0007669"/>
    <property type="project" value="TreeGrafter"/>
</dbReference>
<feature type="transmembrane region" description="Helical" evidence="8">
    <location>
        <begin position="80"/>
        <end position="97"/>
    </location>
</feature>
<protein>
    <submittedName>
        <fullName evidence="9">Undecaprenyl/decaprenyl-phosphate alpha-N-acetylglucosaminyl 1-phosphate transferase</fullName>
    </submittedName>
</protein>
<dbReference type="PANTHER" id="PTHR22926:SF3">
    <property type="entry name" value="UNDECAPRENYL-PHOSPHATE ALPHA-N-ACETYLGLUCOSAMINYL 1-PHOSPHATE TRANSFERASE"/>
    <property type="match status" value="1"/>
</dbReference>
<keyword evidence="6 8" id="KW-0472">Membrane</keyword>
<dbReference type="Pfam" id="PF00953">
    <property type="entry name" value="Glycos_transf_4"/>
    <property type="match status" value="1"/>
</dbReference>
<evidence type="ECO:0000256" key="2">
    <source>
        <dbReference type="ARBA" id="ARBA00022475"/>
    </source>
</evidence>
<keyword evidence="10" id="KW-1185">Reference proteome</keyword>
<dbReference type="RefSeq" id="WP_205722909.1">
    <property type="nucleotide sequence ID" value="NZ_CP070608.1"/>
</dbReference>
<feature type="transmembrane region" description="Helical" evidence="8">
    <location>
        <begin position="196"/>
        <end position="217"/>
    </location>
</feature>
<dbReference type="KEGG" id="fuv:JR347_04780"/>
<evidence type="ECO:0000256" key="7">
    <source>
        <dbReference type="PIRSR" id="PIRSR600715-1"/>
    </source>
</evidence>
<feature type="transmembrane region" description="Helical" evidence="8">
    <location>
        <begin position="109"/>
        <end position="128"/>
    </location>
</feature>
<dbReference type="GO" id="GO:0005886">
    <property type="term" value="C:plasma membrane"/>
    <property type="evidence" value="ECO:0007669"/>
    <property type="project" value="UniProtKB-SubCell"/>
</dbReference>
<dbReference type="GO" id="GO:0071555">
    <property type="term" value="P:cell wall organization"/>
    <property type="evidence" value="ECO:0007669"/>
    <property type="project" value="TreeGrafter"/>
</dbReference>
<proteinExistence type="predicted"/>
<accession>A0A975A1N1</accession>
<keyword evidence="2" id="KW-1003">Cell membrane</keyword>
<dbReference type="EMBL" id="CP070608">
    <property type="protein sequence ID" value="QSE98395.1"/>
    <property type="molecule type" value="Genomic_DNA"/>
</dbReference>
<feature type="binding site" evidence="7">
    <location>
        <position position="162"/>
    </location>
    <ligand>
        <name>Mg(2+)</name>
        <dbReference type="ChEBI" id="CHEBI:18420"/>
    </ligand>
</feature>
<dbReference type="PROSITE" id="PS01348">
    <property type="entry name" value="MRAY_2"/>
    <property type="match status" value="1"/>
</dbReference>
<sequence length="302" mass="33499">MGGIPIYIGAAFSLIFWFSSNSTYNYLFSALTIFFIIGIRDDLIPMKPIYKLLGQLVPIIMVVLFSDIKLHSLYSLADVNFNIWLTLGISAFTLIVITNSFNLIDGIDGLSGTLGFIIIGSFGIWFYFAGVTNYAFICFSFIGGIAAFLMYNWHPSRIFMGDTGALMIGFLIGCLSISFININFNLNPGNEIKFSSSIATAICLLIVPLTDTLRIFILRVSRAKSPLHADNNHIHHALLELGLNHSQSTLILGGVNLLFIGLAIIGKGWNEYQLLFTCILLVLVLLFVLHRLVKAKTQKRTI</sequence>
<reference evidence="9" key="1">
    <citation type="submission" date="2021-02" db="EMBL/GenBank/DDBJ databases">
        <title>Fulvivirga sp. S481 isolated from sea water.</title>
        <authorList>
            <person name="Bae S.S."/>
            <person name="Baek K."/>
        </authorList>
    </citation>
    <scope>NUCLEOTIDE SEQUENCE</scope>
    <source>
        <strain evidence="9">S481</strain>
    </source>
</reference>
<name>A0A975A1N1_9BACT</name>
<gene>
    <name evidence="9" type="ORF">JR347_04780</name>
</gene>
<dbReference type="GO" id="GO:0009103">
    <property type="term" value="P:lipopolysaccharide biosynthetic process"/>
    <property type="evidence" value="ECO:0007669"/>
    <property type="project" value="TreeGrafter"/>
</dbReference>